<evidence type="ECO:0000256" key="2">
    <source>
        <dbReference type="ARBA" id="ARBA00011738"/>
    </source>
</evidence>
<dbReference type="EMBL" id="SRHY01000004">
    <property type="protein sequence ID" value="TFJ93791.1"/>
    <property type="molecule type" value="Genomic_DNA"/>
</dbReference>
<evidence type="ECO:0000256" key="1">
    <source>
        <dbReference type="ARBA" id="ARBA00005397"/>
    </source>
</evidence>
<gene>
    <name evidence="3" type="ORF">E4U82_05370</name>
</gene>
<comment type="similarity">
    <text evidence="1">Belongs to the MecA family.</text>
</comment>
<comment type="caution">
    <text evidence="3">The sequence shown here is derived from an EMBL/GenBank/DDBJ whole genome shotgun (WGS) entry which is preliminary data.</text>
</comment>
<proteinExistence type="inferred from homology"/>
<dbReference type="InterPro" id="IPR038471">
    <property type="entry name" value="MecA_C_sf"/>
</dbReference>
<organism evidence="3 4">
    <name type="scientific">Lentibacillus salicampi</name>
    <dbReference type="NCBI Taxonomy" id="175306"/>
    <lineage>
        <taxon>Bacteria</taxon>
        <taxon>Bacillati</taxon>
        <taxon>Bacillota</taxon>
        <taxon>Bacilli</taxon>
        <taxon>Bacillales</taxon>
        <taxon>Bacillaceae</taxon>
        <taxon>Lentibacillus</taxon>
    </lineage>
</organism>
<reference evidence="3 4" key="1">
    <citation type="submission" date="2019-03" db="EMBL/GenBank/DDBJ databases">
        <title>Genome sequence of Lentibacillus salicampi ATCC BAA-719.</title>
        <authorList>
            <person name="Maclea K.S."/>
            <person name="Simoes Junior M."/>
        </authorList>
    </citation>
    <scope>NUCLEOTIDE SEQUENCE [LARGE SCALE GENOMIC DNA]</scope>
    <source>
        <strain evidence="3 4">ATCC BAA-719</strain>
    </source>
</reference>
<protein>
    <submittedName>
        <fullName evidence="3">Genetic competence negative regulator</fullName>
    </submittedName>
</protein>
<name>A0A4Y9AHD3_9BACI</name>
<dbReference type="RefSeq" id="WP_135109046.1">
    <property type="nucleotide sequence ID" value="NZ_SRHY01000004.1"/>
</dbReference>
<dbReference type="NCBIfam" id="NF002781">
    <property type="entry name" value="PRK02899.1"/>
    <property type="match status" value="1"/>
</dbReference>
<accession>A0A4Y9AHD3</accession>
<dbReference type="PANTHER" id="PTHR39161:SF2">
    <property type="entry name" value="ADAPTER PROTEIN MECA 2"/>
    <property type="match status" value="1"/>
</dbReference>
<dbReference type="AlphaFoldDB" id="A0A4Y9AHD3"/>
<dbReference type="Proteomes" id="UP000298484">
    <property type="component" value="Unassembled WGS sequence"/>
</dbReference>
<dbReference type="Gene3D" id="3.30.70.1950">
    <property type="match status" value="1"/>
</dbReference>
<dbReference type="PANTHER" id="PTHR39161">
    <property type="entry name" value="ADAPTER PROTEIN MECA"/>
    <property type="match status" value="1"/>
</dbReference>
<keyword evidence="4" id="KW-1185">Reference proteome</keyword>
<evidence type="ECO:0000313" key="3">
    <source>
        <dbReference type="EMBL" id="TFJ93791.1"/>
    </source>
</evidence>
<dbReference type="Pfam" id="PF05389">
    <property type="entry name" value="MecA"/>
    <property type="match status" value="1"/>
</dbReference>
<evidence type="ECO:0000313" key="4">
    <source>
        <dbReference type="Proteomes" id="UP000298484"/>
    </source>
</evidence>
<dbReference type="InterPro" id="IPR008681">
    <property type="entry name" value="Neg-reg_MecA"/>
</dbReference>
<sequence length="193" mass="22487">MRVERMSNNQFTIFLTFDDLIDRGFTKEDLWYDAANVRHLFSDMMYEASSELGFELEGVLLVQVHIMQAQGMHVVVTQKGMNSDWDDDFVEMKVTLDESKELMFAFDDFEDIIQVTPSLVKLGINGGQIYHMNKRYYMLFREAELPQSNKENVIAVMSEFSFPSIITSYRLKEYGNVIMDSSAVIQLFDTFCR</sequence>
<dbReference type="OrthoDB" id="2085234at2"/>
<comment type="subunit">
    <text evidence="2">Homodimer.</text>
</comment>
<dbReference type="PIRSF" id="PIRSF029008">
    <property type="entry name" value="MecA"/>
    <property type="match status" value="1"/>
</dbReference>